<name>A0A0J8GU27_9ALTE</name>
<keyword evidence="5" id="KW-0997">Cell inner membrane</keyword>
<dbReference type="STRING" id="1513271.XM47_15605"/>
<evidence type="ECO:0000256" key="3">
    <source>
        <dbReference type="ARBA" id="ARBA00018831"/>
    </source>
</evidence>
<sequence length="148" mass="17088">MKFDLIKTLQNGYKYSQVWPNKPQLFAIFPECRVISATKLALQLMPVIAVGSFILQLNYFGQNYLPQSLALSLLVLSLPMQGLIWLGKRSEQVLPVTLASWYYEIGDKLAENGVLIEQTKSKPKYLDMANTLSQAFNKLDKFWYKEWF</sequence>
<comment type="similarity">
    <text evidence="2">Belongs to the UPF0208 family.</text>
</comment>
<protein>
    <recommendedName>
        <fullName evidence="3">UPF0208 membrane protein YfbV</fullName>
    </recommendedName>
</protein>
<reference evidence="9 10" key="1">
    <citation type="submission" date="2015-04" db="EMBL/GenBank/DDBJ databases">
        <title>Draft Genome Sequence of the Novel Agar-Digesting Marine Bacterium Q1.</title>
        <authorList>
            <person name="Li Y."/>
            <person name="Li D."/>
            <person name="Chen G."/>
            <person name="Du Z."/>
        </authorList>
    </citation>
    <scope>NUCLEOTIDE SEQUENCE [LARGE SCALE GENOMIC DNA]</scope>
    <source>
        <strain evidence="9 10">Q1</strain>
    </source>
</reference>
<dbReference type="NCBIfam" id="NF002493">
    <property type="entry name" value="PRK01816.1"/>
    <property type="match status" value="1"/>
</dbReference>
<dbReference type="Pfam" id="PF04217">
    <property type="entry name" value="DUF412"/>
    <property type="match status" value="1"/>
</dbReference>
<gene>
    <name evidence="9" type="ORF">XM47_15605</name>
</gene>
<dbReference type="AlphaFoldDB" id="A0A0J8GU27"/>
<keyword evidence="6" id="KW-0812">Transmembrane</keyword>
<dbReference type="PATRIC" id="fig|1513271.3.peg.3216"/>
<keyword evidence="10" id="KW-1185">Reference proteome</keyword>
<dbReference type="InterPro" id="IPR007334">
    <property type="entry name" value="UPF0208"/>
</dbReference>
<accession>A0A0J8GU27</accession>
<keyword evidence="7" id="KW-1133">Transmembrane helix</keyword>
<comment type="caution">
    <text evidence="9">The sequence shown here is derived from an EMBL/GenBank/DDBJ whole genome shotgun (WGS) entry which is preliminary data.</text>
</comment>
<dbReference type="GO" id="GO:0005886">
    <property type="term" value="C:plasma membrane"/>
    <property type="evidence" value="ECO:0007669"/>
    <property type="project" value="UniProtKB-SubCell"/>
</dbReference>
<evidence type="ECO:0000256" key="7">
    <source>
        <dbReference type="ARBA" id="ARBA00022989"/>
    </source>
</evidence>
<proteinExistence type="inferred from homology"/>
<evidence type="ECO:0000256" key="8">
    <source>
        <dbReference type="ARBA" id="ARBA00023136"/>
    </source>
</evidence>
<comment type="subcellular location">
    <subcellularLocation>
        <location evidence="1">Cell inner membrane</location>
        <topology evidence="1">Multi-pass membrane protein</topology>
    </subcellularLocation>
</comment>
<dbReference type="OrthoDB" id="7066670at2"/>
<dbReference type="EMBL" id="LAZL01000029">
    <property type="protein sequence ID" value="KMT64193.1"/>
    <property type="molecule type" value="Genomic_DNA"/>
</dbReference>
<dbReference type="Proteomes" id="UP000037600">
    <property type="component" value="Unassembled WGS sequence"/>
</dbReference>
<keyword evidence="8" id="KW-0472">Membrane</keyword>
<organism evidence="9 10">
    <name type="scientific">Catenovulum maritimum</name>
    <dbReference type="NCBI Taxonomy" id="1513271"/>
    <lineage>
        <taxon>Bacteria</taxon>
        <taxon>Pseudomonadati</taxon>
        <taxon>Pseudomonadota</taxon>
        <taxon>Gammaproteobacteria</taxon>
        <taxon>Alteromonadales</taxon>
        <taxon>Alteromonadaceae</taxon>
        <taxon>Catenovulum</taxon>
    </lineage>
</organism>
<keyword evidence="4" id="KW-1003">Cell membrane</keyword>
<evidence type="ECO:0000313" key="10">
    <source>
        <dbReference type="Proteomes" id="UP000037600"/>
    </source>
</evidence>
<evidence type="ECO:0000256" key="1">
    <source>
        <dbReference type="ARBA" id="ARBA00004429"/>
    </source>
</evidence>
<evidence type="ECO:0000256" key="4">
    <source>
        <dbReference type="ARBA" id="ARBA00022475"/>
    </source>
</evidence>
<evidence type="ECO:0000256" key="5">
    <source>
        <dbReference type="ARBA" id="ARBA00022519"/>
    </source>
</evidence>
<evidence type="ECO:0000256" key="2">
    <source>
        <dbReference type="ARBA" id="ARBA00009474"/>
    </source>
</evidence>
<evidence type="ECO:0000256" key="6">
    <source>
        <dbReference type="ARBA" id="ARBA00022692"/>
    </source>
</evidence>
<dbReference type="RefSeq" id="WP_048694566.1">
    <property type="nucleotide sequence ID" value="NZ_KQ130501.1"/>
</dbReference>
<evidence type="ECO:0000313" key="9">
    <source>
        <dbReference type="EMBL" id="KMT64193.1"/>
    </source>
</evidence>